<dbReference type="InterPro" id="IPR000297">
    <property type="entry name" value="PPIase_PpiC"/>
</dbReference>
<dbReference type="InterPro" id="IPR050245">
    <property type="entry name" value="PrsA_foldase"/>
</dbReference>
<dbReference type="PROSITE" id="PS50198">
    <property type="entry name" value="PPIC_PPIASE_2"/>
    <property type="match status" value="1"/>
</dbReference>
<comment type="similarity">
    <text evidence="2">Belongs to the PpiC/parvulin rotamase family.</text>
</comment>
<evidence type="ECO:0000256" key="2">
    <source>
        <dbReference type="ARBA" id="ARBA00007656"/>
    </source>
</evidence>
<dbReference type="EMBL" id="BAABFL010000103">
    <property type="protein sequence ID" value="GAA4648764.1"/>
    <property type="molecule type" value="Genomic_DNA"/>
</dbReference>
<dbReference type="RefSeq" id="WP_345194478.1">
    <property type="nucleotide sequence ID" value="NZ_BAABFL010000103.1"/>
</dbReference>
<proteinExistence type="inferred from homology"/>
<keyword evidence="5" id="KW-0413">Isomerase</keyword>
<comment type="caution">
    <text evidence="7">The sequence shown here is derived from an EMBL/GenBank/DDBJ whole genome shotgun (WGS) entry which is preliminary data.</text>
</comment>
<sequence>MMHSAVKSDINDNSIAAIVGGEAITTEALEVFYQQAAPDDFRTTRESVLRDLITNRLLAHWREQSGLAPTDNPVGFSTDVAVADQLNGLIRLYWRKPLENWLSEQAGGMDGFVQKTSIPAPDRLADLLRNKGQMSFTATEQQQLLFSQTVLLTYRLPGGKTETITLRDIYDRQNVQGRIQLSRATPAYLAGQVEQLLGHRVVEYWAREHSGLTSADIRSMKRVLIDRRERETVLKSLGLFNVMHSSNPVLRQLADAVTREEVADYYRNQKKQFSRLEAVKAFHLQIDSQKKADDVYSQLIDGLTFQEAVKLYSVANDHGEKELGSLGWIARTEKAPNWLESMAFMQKIGIPSRPVKRPAITGEPATWEIILVTEQKKGYYAEDSETVRYLASRQIALEKARTQFAQLKERLRKEVPVRINPDYIGVF</sequence>
<keyword evidence="8" id="KW-1185">Reference proteome</keyword>
<dbReference type="PANTHER" id="PTHR47245">
    <property type="entry name" value="PEPTIDYLPROLYL ISOMERASE"/>
    <property type="match status" value="1"/>
</dbReference>
<organism evidence="7 8">
    <name type="scientific">Kistimonas scapharcae</name>
    <dbReference type="NCBI Taxonomy" id="1036133"/>
    <lineage>
        <taxon>Bacteria</taxon>
        <taxon>Pseudomonadati</taxon>
        <taxon>Pseudomonadota</taxon>
        <taxon>Gammaproteobacteria</taxon>
        <taxon>Oceanospirillales</taxon>
        <taxon>Endozoicomonadaceae</taxon>
        <taxon>Kistimonas</taxon>
    </lineage>
</organism>
<feature type="domain" description="PpiC" evidence="6">
    <location>
        <begin position="276"/>
        <end position="356"/>
    </location>
</feature>
<protein>
    <recommendedName>
        <fullName evidence="3">peptidylprolyl isomerase</fullName>
        <ecNumber evidence="3">5.2.1.8</ecNumber>
    </recommendedName>
</protein>
<dbReference type="Gene3D" id="3.10.50.40">
    <property type="match status" value="1"/>
</dbReference>
<evidence type="ECO:0000256" key="5">
    <source>
        <dbReference type="PROSITE-ProRule" id="PRU00278"/>
    </source>
</evidence>
<dbReference type="InterPro" id="IPR046357">
    <property type="entry name" value="PPIase_dom_sf"/>
</dbReference>
<accession>A0ABP8V016</accession>
<dbReference type="Proteomes" id="UP001500604">
    <property type="component" value="Unassembled WGS sequence"/>
</dbReference>
<evidence type="ECO:0000313" key="8">
    <source>
        <dbReference type="Proteomes" id="UP001500604"/>
    </source>
</evidence>
<dbReference type="InterPro" id="IPR027304">
    <property type="entry name" value="Trigger_fact/SurA_dom_sf"/>
</dbReference>
<evidence type="ECO:0000313" key="7">
    <source>
        <dbReference type="EMBL" id="GAA4648764.1"/>
    </source>
</evidence>
<evidence type="ECO:0000256" key="1">
    <source>
        <dbReference type="ARBA" id="ARBA00000971"/>
    </source>
</evidence>
<gene>
    <name evidence="7" type="ORF">GCM10023116_10370</name>
</gene>
<comment type="catalytic activity">
    <reaction evidence="1">
        <text>[protein]-peptidylproline (omega=180) = [protein]-peptidylproline (omega=0)</text>
        <dbReference type="Rhea" id="RHEA:16237"/>
        <dbReference type="Rhea" id="RHEA-COMP:10747"/>
        <dbReference type="Rhea" id="RHEA-COMP:10748"/>
        <dbReference type="ChEBI" id="CHEBI:83833"/>
        <dbReference type="ChEBI" id="CHEBI:83834"/>
        <dbReference type="EC" id="5.2.1.8"/>
    </reaction>
</comment>
<dbReference type="EC" id="5.2.1.8" evidence="3"/>
<reference evidence="8" key="1">
    <citation type="journal article" date="2019" name="Int. J. Syst. Evol. Microbiol.">
        <title>The Global Catalogue of Microorganisms (GCM) 10K type strain sequencing project: providing services to taxonomists for standard genome sequencing and annotation.</title>
        <authorList>
            <consortium name="The Broad Institute Genomics Platform"/>
            <consortium name="The Broad Institute Genome Sequencing Center for Infectious Disease"/>
            <person name="Wu L."/>
            <person name="Ma J."/>
        </authorList>
    </citation>
    <scope>NUCLEOTIDE SEQUENCE [LARGE SCALE GENOMIC DNA]</scope>
    <source>
        <strain evidence="8">JCM 17805</strain>
    </source>
</reference>
<evidence type="ECO:0000256" key="4">
    <source>
        <dbReference type="ARBA" id="ARBA00023110"/>
    </source>
</evidence>
<keyword evidence="4 5" id="KW-0697">Rotamase</keyword>
<dbReference type="SUPFAM" id="SSF109998">
    <property type="entry name" value="Triger factor/SurA peptide-binding domain-like"/>
    <property type="match status" value="1"/>
</dbReference>
<evidence type="ECO:0000256" key="3">
    <source>
        <dbReference type="ARBA" id="ARBA00013194"/>
    </source>
</evidence>
<evidence type="ECO:0000259" key="6">
    <source>
        <dbReference type="PROSITE" id="PS50198"/>
    </source>
</evidence>
<dbReference type="PANTHER" id="PTHR47245:SF2">
    <property type="entry name" value="PEPTIDYL-PROLYL CIS-TRANS ISOMERASE HP_0175-RELATED"/>
    <property type="match status" value="1"/>
</dbReference>
<name>A0ABP8V016_9GAMM</name>
<dbReference type="SUPFAM" id="SSF54534">
    <property type="entry name" value="FKBP-like"/>
    <property type="match status" value="1"/>
</dbReference>